<dbReference type="OrthoDB" id="47374at2759"/>
<comment type="similarity">
    <text evidence="5">Belongs to the EXORDIUM family.</text>
</comment>
<organism evidence="7 8">
    <name type="scientific">Macleaya cordata</name>
    <name type="common">Five-seeded plume-poppy</name>
    <name type="synonym">Bocconia cordata</name>
    <dbReference type="NCBI Taxonomy" id="56857"/>
    <lineage>
        <taxon>Eukaryota</taxon>
        <taxon>Viridiplantae</taxon>
        <taxon>Streptophyta</taxon>
        <taxon>Embryophyta</taxon>
        <taxon>Tracheophyta</taxon>
        <taxon>Spermatophyta</taxon>
        <taxon>Magnoliopsida</taxon>
        <taxon>Ranunculales</taxon>
        <taxon>Papaveraceae</taxon>
        <taxon>Papaveroideae</taxon>
        <taxon>Macleaya</taxon>
    </lineage>
</organism>
<keyword evidence="3" id="KW-0964">Secreted</keyword>
<evidence type="ECO:0000256" key="2">
    <source>
        <dbReference type="ARBA" id="ARBA00022523"/>
    </source>
</evidence>
<evidence type="ECO:0000256" key="1">
    <source>
        <dbReference type="ARBA" id="ARBA00004271"/>
    </source>
</evidence>
<comment type="caution">
    <text evidence="7">The sequence shown here is derived from an EMBL/GenBank/DDBJ whole genome shotgun (WGS) entry which is preliminary data.</text>
</comment>
<keyword evidence="8" id="KW-1185">Reference proteome</keyword>
<dbReference type="STRING" id="56857.A0A200PXF7"/>
<proteinExistence type="inferred from homology"/>
<dbReference type="PANTHER" id="PTHR31279">
    <property type="entry name" value="PROTEIN EXORDIUM-LIKE 5"/>
    <property type="match status" value="1"/>
</dbReference>
<evidence type="ECO:0000256" key="3">
    <source>
        <dbReference type="ARBA" id="ARBA00022525"/>
    </source>
</evidence>
<dbReference type="OMA" id="ICNGKCA"/>
<keyword evidence="2" id="KW-0052">Apoplast</keyword>
<name>A0A200PXF7_MACCD</name>
<dbReference type="PANTHER" id="PTHR31279:SF13">
    <property type="entry name" value="PROTEIN EXORDIUM-LIKE 6"/>
    <property type="match status" value="1"/>
</dbReference>
<evidence type="ECO:0000256" key="4">
    <source>
        <dbReference type="ARBA" id="ARBA00022729"/>
    </source>
</evidence>
<dbReference type="InParanoid" id="A0A200PXF7"/>
<reference evidence="7 8" key="1">
    <citation type="journal article" date="2017" name="Mol. Plant">
        <title>The Genome of Medicinal Plant Macleaya cordata Provides New Insights into Benzylisoquinoline Alkaloids Metabolism.</title>
        <authorList>
            <person name="Liu X."/>
            <person name="Liu Y."/>
            <person name="Huang P."/>
            <person name="Ma Y."/>
            <person name="Qing Z."/>
            <person name="Tang Q."/>
            <person name="Cao H."/>
            <person name="Cheng P."/>
            <person name="Zheng Y."/>
            <person name="Yuan Z."/>
            <person name="Zhou Y."/>
            <person name="Liu J."/>
            <person name="Tang Z."/>
            <person name="Zhuo Y."/>
            <person name="Zhang Y."/>
            <person name="Yu L."/>
            <person name="Huang J."/>
            <person name="Yang P."/>
            <person name="Peng Q."/>
            <person name="Zhang J."/>
            <person name="Jiang W."/>
            <person name="Zhang Z."/>
            <person name="Lin K."/>
            <person name="Ro D.K."/>
            <person name="Chen X."/>
            <person name="Xiong X."/>
            <person name="Shang Y."/>
            <person name="Huang S."/>
            <person name="Zeng J."/>
        </authorList>
    </citation>
    <scope>NUCLEOTIDE SEQUENCE [LARGE SCALE GENOMIC DNA]</scope>
    <source>
        <strain evidence="8">cv. BLH2017</strain>
        <tissue evidence="7">Root</tissue>
    </source>
</reference>
<dbReference type="Pfam" id="PF04674">
    <property type="entry name" value="Phi_1"/>
    <property type="match status" value="1"/>
</dbReference>
<feature type="chain" id="PRO_5013256188" evidence="6">
    <location>
        <begin position="30"/>
        <end position="313"/>
    </location>
</feature>
<evidence type="ECO:0000313" key="7">
    <source>
        <dbReference type="EMBL" id="OVA02890.1"/>
    </source>
</evidence>
<gene>
    <name evidence="7" type="ORF">BVC80_9095g86</name>
</gene>
<evidence type="ECO:0000256" key="6">
    <source>
        <dbReference type="SAM" id="SignalP"/>
    </source>
</evidence>
<dbReference type="Proteomes" id="UP000195402">
    <property type="component" value="Unassembled WGS sequence"/>
</dbReference>
<accession>A0A200PXF7</accession>
<dbReference type="InterPro" id="IPR006766">
    <property type="entry name" value="EXORDIUM-like"/>
</dbReference>
<dbReference type="AlphaFoldDB" id="A0A200PXF7"/>
<dbReference type="EMBL" id="MVGT01003947">
    <property type="protein sequence ID" value="OVA02890.1"/>
    <property type="molecule type" value="Genomic_DNA"/>
</dbReference>
<comment type="subcellular location">
    <subcellularLocation>
        <location evidence="1">Secreted</location>
        <location evidence="1">Extracellular space</location>
        <location evidence="1">Apoplast</location>
    </subcellularLocation>
</comment>
<dbReference type="GO" id="GO:0048046">
    <property type="term" value="C:apoplast"/>
    <property type="evidence" value="ECO:0007669"/>
    <property type="project" value="UniProtKB-SubCell"/>
</dbReference>
<protein>
    <submittedName>
        <fullName evidence="7">Phosphate-induced protein 1</fullName>
    </submittedName>
</protein>
<evidence type="ECO:0000256" key="5">
    <source>
        <dbReference type="ARBA" id="ARBA00023591"/>
    </source>
</evidence>
<keyword evidence="4 6" id="KW-0732">Signal</keyword>
<sequence length="313" mass="33613">MASSPLNKPLLLLTILSLFLLVLPLGSWASQPVVNNPVLKYHNGPILTGQVNLAILWYGRFARETKNILRDFIRSLNSPVPGLDPSVASWWKTVERYQAATSPRGRVAPIKVKIVKQKTDKNYSVGKILTQDFFLPLMDKVRGPGKNYVTVIFTARDVSVAGTCMGRCSRHGVIGAGPAARLYLVVGNPETECPGVCGWPFHRADYGPQTLPLQPPNGNVGADAMVVGLASALAGAVTNPYNNGFFQGPAMNPLEAVNACPGMFGSGSFPGYAGKVLIAPGTGGCFNAHGLKGRKYLLPALWNPDTRKCWTLL</sequence>
<feature type="signal peptide" evidence="6">
    <location>
        <begin position="1"/>
        <end position="29"/>
    </location>
</feature>
<evidence type="ECO:0000313" key="8">
    <source>
        <dbReference type="Proteomes" id="UP000195402"/>
    </source>
</evidence>